<dbReference type="EMBL" id="JAWWNJ010000024">
    <property type="protein sequence ID" value="KAK7031864.1"/>
    <property type="molecule type" value="Genomic_DNA"/>
</dbReference>
<dbReference type="Proteomes" id="UP001362999">
    <property type="component" value="Unassembled WGS sequence"/>
</dbReference>
<feature type="non-terminal residue" evidence="3">
    <location>
        <position position="384"/>
    </location>
</feature>
<keyword evidence="1" id="KW-0812">Transmembrane</keyword>
<evidence type="ECO:0000259" key="2">
    <source>
        <dbReference type="Pfam" id="PF20153"/>
    </source>
</evidence>
<feature type="transmembrane region" description="Helical" evidence="1">
    <location>
        <begin position="142"/>
        <end position="162"/>
    </location>
</feature>
<comment type="caution">
    <text evidence="3">The sequence shown here is derived from an EMBL/GenBank/DDBJ whole genome shotgun (WGS) entry which is preliminary data.</text>
</comment>
<organism evidence="3 4">
    <name type="scientific">Favolaschia claudopus</name>
    <dbReference type="NCBI Taxonomy" id="2862362"/>
    <lineage>
        <taxon>Eukaryota</taxon>
        <taxon>Fungi</taxon>
        <taxon>Dikarya</taxon>
        <taxon>Basidiomycota</taxon>
        <taxon>Agaricomycotina</taxon>
        <taxon>Agaricomycetes</taxon>
        <taxon>Agaricomycetidae</taxon>
        <taxon>Agaricales</taxon>
        <taxon>Marasmiineae</taxon>
        <taxon>Mycenaceae</taxon>
        <taxon>Favolaschia</taxon>
    </lineage>
</organism>
<keyword evidence="1" id="KW-0472">Membrane</keyword>
<dbReference type="InterPro" id="IPR045338">
    <property type="entry name" value="DUF6535"/>
</dbReference>
<sequence length="384" mass="43308">MCKAIADLKPKPAPTTDKKTAFWKGYNDLASEYDKEFLEKYDTDLDTSLIFAGLFSAVAAFIIQIQPDFDLDPSLLSLIAQSLLYVSLGSTLLVALLAVLGKQWLMYYRAAGERGTIEARGLERQRKLDGQQKWKFELIMQAFPLLLQFGLFLFAAALSVYLWKIHHILAGIVLGITAAGTIAYLALLASAILFKDSPFQTPLAPFLRTMLFFISTTASSMIPKYLKAKAEELSQKCYLRFFAIVLVDHIKQFYLSVIKQSKELLPRYASHQTDSQSIKLESARPESDLPIPLFQRPMPSPAISGVSWVLQTSTDPTLLAQAADMSIDLQWPLDMDLPLNSCLTQFLDCFEYHSSWQGYVLDRLRDGMGHHATQFGWFYLAMRI</sequence>
<proteinExistence type="predicted"/>
<evidence type="ECO:0000256" key="1">
    <source>
        <dbReference type="SAM" id="Phobius"/>
    </source>
</evidence>
<gene>
    <name evidence="3" type="ORF">R3P38DRAFT_3508074</name>
</gene>
<evidence type="ECO:0000313" key="4">
    <source>
        <dbReference type="Proteomes" id="UP001362999"/>
    </source>
</evidence>
<feature type="transmembrane region" description="Helical" evidence="1">
    <location>
        <begin position="49"/>
        <end position="66"/>
    </location>
</feature>
<feature type="transmembrane region" description="Helical" evidence="1">
    <location>
        <begin position="168"/>
        <end position="194"/>
    </location>
</feature>
<evidence type="ECO:0000313" key="3">
    <source>
        <dbReference type="EMBL" id="KAK7031864.1"/>
    </source>
</evidence>
<feature type="transmembrane region" description="Helical" evidence="1">
    <location>
        <begin position="78"/>
        <end position="100"/>
    </location>
</feature>
<dbReference type="Pfam" id="PF20153">
    <property type="entry name" value="DUF6535"/>
    <property type="match status" value="1"/>
</dbReference>
<keyword evidence="1" id="KW-1133">Transmembrane helix</keyword>
<accession>A0AAW0BYG4</accession>
<keyword evidence="4" id="KW-1185">Reference proteome</keyword>
<protein>
    <recommendedName>
        <fullName evidence="2">DUF6535 domain-containing protein</fullName>
    </recommendedName>
</protein>
<feature type="domain" description="DUF6535" evidence="2">
    <location>
        <begin position="66"/>
        <end position="164"/>
    </location>
</feature>
<reference evidence="3 4" key="1">
    <citation type="journal article" date="2024" name="J Genomics">
        <title>Draft genome sequencing and assembly of Favolaschia claudopus CIRM-BRFM 2984 isolated from oak limbs.</title>
        <authorList>
            <person name="Navarro D."/>
            <person name="Drula E."/>
            <person name="Chaduli D."/>
            <person name="Cazenave R."/>
            <person name="Ahrendt S."/>
            <person name="Wang J."/>
            <person name="Lipzen A."/>
            <person name="Daum C."/>
            <person name="Barry K."/>
            <person name="Grigoriev I.V."/>
            <person name="Favel A."/>
            <person name="Rosso M.N."/>
            <person name="Martin F."/>
        </authorList>
    </citation>
    <scope>NUCLEOTIDE SEQUENCE [LARGE SCALE GENOMIC DNA]</scope>
    <source>
        <strain evidence="3 4">CIRM-BRFM 2984</strain>
    </source>
</reference>
<name>A0AAW0BYG4_9AGAR</name>
<dbReference type="AlphaFoldDB" id="A0AAW0BYG4"/>